<dbReference type="InterPro" id="IPR007627">
    <property type="entry name" value="RNA_pol_sigma70_r2"/>
</dbReference>
<accession>A0A4V1KIG3</accession>
<evidence type="ECO:0000259" key="5">
    <source>
        <dbReference type="Pfam" id="PF04542"/>
    </source>
</evidence>
<dbReference type="EMBL" id="RXOC01000004">
    <property type="protein sequence ID" value="RXF70592.1"/>
    <property type="molecule type" value="Genomic_DNA"/>
</dbReference>
<evidence type="ECO:0000256" key="4">
    <source>
        <dbReference type="ARBA" id="ARBA00023163"/>
    </source>
</evidence>
<keyword evidence="4" id="KW-0804">Transcription</keyword>
<dbReference type="InterPro" id="IPR014284">
    <property type="entry name" value="RNA_pol_sigma-70_dom"/>
</dbReference>
<sequence>MPDLEAAFLSLINEHSGIIYKISRLYRDSTEDREDLFQEIVFQLWKSYPSFKGNASTGTWLYRIALNTAISHFRKKKPDIRYTDTLPDVAEGLPSEEIALRQERFFAAMKQCDDSEKTIIALYLEGLSYQQIAGIIGTSENNVGVKLNRIKSKIQKLIR</sequence>
<evidence type="ECO:0000256" key="3">
    <source>
        <dbReference type="ARBA" id="ARBA00023082"/>
    </source>
</evidence>
<dbReference type="InterPro" id="IPR036388">
    <property type="entry name" value="WH-like_DNA-bd_sf"/>
</dbReference>
<name>A0A4V1KIG3_9SPHI</name>
<reference evidence="7 8" key="1">
    <citation type="submission" date="2018-12" db="EMBL/GenBank/DDBJ databases">
        <title>The Draft Genome Sequence of the Soil Bacterium Pedobacter tournemirensis R1.</title>
        <authorList>
            <person name="He J."/>
        </authorList>
    </citation>
    <scope>NUCLEOTIDE SEQUENCE [LARGE SCALE GENOMIC DNA]</scope>
    <source>
        <strain evidence="7 8">R1</strain>
    </source>
</reference>
<dbReference type="SUPFAM" id="SSF88659">
    <property type="entry name" value="Sigma3 and sigma4 domains of RNA polymerase sigma factors"/>
    <property type="match status" value="1"/>
</dbReference>
<dbReference type="InterPro" id="IPR013249">
    <property type="entry name" value="RNA_pol_sigma70_r4_t2"/>
</dbReference>
<dbReference type="Gene3D" id="1.10.1740.10">
    <property type="match status" value="1"/>
</dbReference>
<dbReference type="GO" id="GO:0016987">
    <property type="term" value="F:sigma factor activity"/>
    <property type="evidence" value="ECO:0007669"/>
    <property type="project" value="UniProtKB-KW"/>
</dbReference>
<dbReference type="InterPro" id="IPR013324">
    <property type="entry name" value="RNA_pol_sigma_r3/r4-like"/>
</dbReference>
<dbReference type="NCBIfam" id="TIGR02937">
    <property type="entry name" value="sigma70-ECF"/>
    <property type="match status" value="1"/>
</dbReference>
<feature type="domain" description="RNA polymerase sigma-70 region 2" evidence="5">
    <location>
        <begin position="11"/>
        <end position="77"/>
    </location>
</feature>
<dbReference type="InterPro" id="IPR013325">
    <property type="entry name" value="RNA_pol_sigma_r2"/>
</dbReference>
<dbReference type="RefSeq" id="WP_128768897.1">
    <property type="nucleotide sequence ID" value="NZ_RXOC01000004.1"/>
</dbReference>
<dbReference type="PANTHER" id="PTHR43133:SF45">
    <property type="entry name" value="RNA POLYMERASE ECF-TYPE SIGMA FACTOR"/>
    <property type="match status" value="1"/>
</dbReference>
<dbReference type="Gene3D" id="1.10.10.10">
    <property type="entry name" value="Winged helix-like DNA-binding domain superfamily/Winged helix DNA-binding domain"/>
    <property type="match status" value="1"/>
</dbReference>
<gene>
    <name evidence="7" type="ORF">EKH83_08095</name>
</gene>
<dbReference type="PANTHER" id="PTHR43133">
    <property type="entry name" value="RNA POLYMERASE ECF-TYPE SIGMA FACTO"/>
    <property type="match status" value="1"/>
</dbReference>
<proteinExistence type="inferred from homology"/>
<keyword evidence="2" id="KW-0805">Transcription regulation</keyword>
<dbReference type="Pfam" id="PF08281">
    <property type="entry name" value="Sigma70_r4_2"/>
    <property type="match status" value="1"/>
</dbReference>
<dbReference type="Proteomes" id="UP000290848">
    <property type="component" value="Unassembled WGS sequence"/>
</dbReference>
<evidence type="ECO:0000259" key="6">
    <source>
        <dbReference type="Pfam" id="PF08281"/>
    </source>
</evidence>
<comment type="similarity">
    <text evidence="1">Belongs to the sigma-70 factor family. ECF subfamily.</text>
</comment>
<dbReference type="GO" id="GO:0006352">
    <property type="term" value="P:DNA-templated transcription initiation"/>
    <property type="evidence" value="ECO:0007669"/>
    <property type="project" value="InterPro"/>
</dbReference>
<dbReference type="InterPro" id="IPR039425">
    <property type="entry name" value="RNA_pol_sigma-70-like"/>
</dbReference>
<keyword evidence="3" id="KW-0731">Sigma factor</keyword>
<organism evidence="7 8">
    <name type="scientific">Arcticibacter tournemirensis</name>
    <dbReference type="NCBI Taxonomy" id="699437"/>
    <lineage>
        <taxon>Bacteria</taxon>
        <taxon>Pseudomonadati</taxon>
        <taxon>Bacteroidota</taxon>
        <taxon>Sphingobacteriia</taxon>
        <taxon>Sphingobacteriales</taxon>
        <taxon>Sphingobacteriaceae</taxon>
        <taxon>Arcticibacter</taxon>
    </lineage>
</organism>
<evidence type="ECO:0000256" key="1">
    <source>
        <dbReference type="ARBA" id="ARBA00010641"/>
    </source>
</evidence>
<comment type="caution">
    <text evidence="7">The sequence shown here is derived from an EMBL/GenBank/DDBJ whole genome shotgun (WGS) entry which is preliminary data.</text>
</comment>
<evidence type="ECO:0000313" key="8">
    <source>
        <dbReference type="Proteomes" id="UP000290848"/>
    </source>
</evidence>
<dbReference type="Pfam" id="PF04542">
    <property type="entry name" value="Sigma70_r2"/>
    <property type="match status" value="1"/>
</dbReference>
<protein>
    <submittedName>
        <fullName evidence="7">Sigma-70 family RNA polymerase sigma factor</fullName>
    </submittedName>
</protein>
<dbReference type="SUPFAM" id="SSF88946">
    <property type="entry name" value="Sigma2 domain of RNA polymerase sigma factors"/>
    <property type="match status" value="1"/>
</dbReference>
<evidence type="ECO:0000313" key="7">
    <source>
        <dbReference type="EMBL" id="RXF70592.1"/>
    </source>
</evidence>
<feature type="domain" description="RNA polymerase sigma factor 70 region 4 type 2" evidence="6">
    <location>
        <begin position="116"/>
        <end position="154"/>
    </location>
</feature>
<evidence type="ECO:0000256" key="2">
    <source>
        <dbReference type="ARBA" id="ARBA00023015"/>
    </source>
</evidence>
<dbReference type="GO" id="GO:0003677">
    <property type="term" value="F:DNA binding"/>
    <property type="evidence" value="ECO:0007669"/>
    <property type="project" value="InterPro"/>
</dbReference>
<dbReference type="AlphaFoldDB" id="A0A4V1KIG3"/>